<reference evidence="6" key="3">
    <citation type="journal article" date="2021" name="PeerJ">
        <title>Extensive microbial diversity within the chicken gut microbiome revealed by metagenomics and culture.</title>
        <authorList>
            <person name="Gilroy R."/>
            <person name="Ravi A."/>
            <person name="Getino M."/>
            <person name="Pursley I."/>
            <person name="Horton D.L."/>
            <person name="Alikhan N.F."/>
            <person name="Baker D."/>
            <person name="Gharbi K."/>
            <person name="Hall N."/>
            <person name="Watson M."/>
            <person name="Adriaenssens E.M."/>
            <person name="Foster-Nyarko E."/>
            <person name="Jarju S."/>
            <person name="Secka A."/>
            <person name="Antonio M."/>
            <person name="Oren A."/>
            <person name="Chaudhuri R.R."/>
            <person name="La Ragione R."/>
            <person name="Hildebrand F."/>
            <person name="Pallen M.J."/>
        </authorList>
    </citation>
    <scope>NUCLEOTIDE SEQUENCE</scope>
    <source>
        <strain evidence="6">CHK149-3286</strain>
    </source>
</reference>
<dbReference type="InterPro" id="IPR002577">
    <property type="entry name" value="HTH_HxlR"/>
</dbReference>
<dbReference type="OrthoDB" id="9791143at2"/>
<dbReference type="SUPFAM" id="SSF46785">
    <property type="entry name" value="Winged helix' DNA-binding domain"/>
    <property type="match status" value="1"/>
</dbReference>
<comment type="caution">
    <text evidence="7">The sequence shown here is derived from an EMBL/GenBank/DDBJ whole genome shotgun (WGS) entry which is preliminary data.</text>
</comment>
<evidence type="ECO:0000256" key="3">
    <source>
        <dbReference type="ARBA" id="ARBA00023163"/>
    </source>
</evidence>
<evidence type="ECO:0000313" key="5">
    <source>
        <dbReference type="EMBL" id="GEP81944.1"/>
    </source>
</evidence>
<protein>
    <submittedName>
        <fullName evidence="6 7">Transcriptional regulator</fullName>
    </submittedName>
    <submittedName>
        <fullName evidence="5">HxlR family transcriptional regulator</fullName>
    </submittedName>
</protein>
<dbReference type="InterPro" id="IPR011991">
    <property type="entry name" value="ArsR-like_HTH"/>
</dbReference>
<proteinExistence type="predicted"/>
<evidence type="ECO:0000259" key="4">
    <source>
        <dbReference type="PROSITE" id="PS51118"/>
    </source>
</evidence>
<dbReference type="GeneID" id="69903888"/>
<reference evidence="7 8" key="1">
    <citation type="submission" date="2016-02" db="EMBL/GenBank/DDBJ databases">
        <title>Draft genome sequence of hydrocarbon degrading Staphylococcus saprophyticus Strain CNV2, isolated from crude-oil contaminated soil from Noonmati Oil Refinery, Guwahati, Assam, India.</title>
        <authorList>
            <person name="Mukherjee A."/>
            <person name="Chettri B."/>
            <person name="Langpoklakpam J."/>
            <person name="Singh A.K."/>
            <person name="Chattopadhyay D.J."/>
        </authorList>
    </citation>
    <scope>NUCLEOTIDE SEQUENCE [LARGE SCALE GENOMIC DNA]</scope>
    <source>
        <strain evidence="7 8">CNV2</strain>
    </source>
</reference>
<dbReference type="Proteomes" id="UP000075418">
    <property type="component" value="Unassembled WGS sequence"/>
</dbReference>
<keyword evidence="9" id="KW-1185">Reference proteome</keyword>
<dbReference type="CDD" id="cd00090">
    <property type="entry name" value="HTH_ARSR"/>
    <property type="match status" value="1"/>
</dbReference>
<dbReference type="AlphaFoldDB" id="A0A151A3K2"/>
<dbReference type="InterPro" id="IPR036388">
    <property type="entry name" value="WH-like_DNA-bd_sf"/>
</dbReference>
<evidence type="ECO:0000313" key="7">
    <source>
        <dbReference type="EMBL" id="KYH14008.1"/>
    </source>
</evidence>
<name>A0A151A3K2_9STAP</name>
<dbReference type="GO" id="GO:0003677">
    <property type="term" value="F:DNA binding"/>
    <property type="evidence" value="ECO:0007669"/>
    <property type="project" value="UniProtKB-KW"/>
</dbReference>
<dbReference type="EMBL" id="BKAQ01000008">
    <property type="protein sequence ID" value="GEP81944.1"/>
    <property type="molecule type" value="Genomic_DNA"/>
</dbReference>
<keyword evidence="1" id="KW-0805">Transcription regulation</keyword>
<dbReference type="Proteomes" id="UP000706163">
    <property type="component" value="Unassembled WGS sequence"/>
</dbReference>
<keyword evidence="3" id="KW-0804">Transcription</keyword>
<dbReference type="Pfam" id="PF01638">
    <property type="entry name" value="HxlR"/>
    <property type="match status" value="1"/>
</dbReference>
<evidence type="ECO:0000256" key="1">
    <source>
        <dbReference type="ARBA" id="ARBA00023015"/>
    </source>
</evidence>
<dbReference type="PROSITE" id="PS51118">
    <property type="entry name" value="HTH_HXLR"/>
    <property type="match status" value="1"/>
</dbReference>
<dbReference type="EMBL" id="DYVT01000062">
    <property type="protein sequence ID" value="HJF67807.1"/>
    <property type="molecule type" value="Genomic_DNA"/>
</dbReference>
<dbReference type="KEGG" id="skl:C7J89_00925"/>
<reference evidence="5 9" key="2">
    <citation type="submission" date="2019-07" db="EMBL/GenBank/DDBJ databases">
        <title>Whole genome shotgun sequence of Staphylococcus kloosii NBRC 109624.</title>
        <authorList>
            <person name="Hosoyama A."/>
            <person name="Uohara A."/>
            <person name="Ohji S."/>
            <person name="Ichikawa N."/>
        </authorList>
    </citation>
    <scope>NUCLEOTIDE SEQUENCE [LARGE SCALE GENOMIC DNA]</scope>
    <source>
        <strain evidence="5 9">NBRC 109624</strain>
    </source>
</reference>
<gene>
    <name evidence="7" type="ORF">A0131_04225</name>
    <name evidence="6" type="ORF">K8V85_05795</name>
    <name evidence="5" type="ORF">SKL01_11220</name>
</gene>
<dbReference type="PANTHER" id="PTHR33204:SF29">
    <property type="entry name" value="TRANSCRIPTIONAL REGULATOR"/>
    <property type="match status" value="1"/>
</dbReference>
<organism evidence="7 8">
    <name type="scientific">Staphylococcus kloosii</name>
    <dbReference type="NCBI Taxonomy" id="29384"/>
    <lineage>
        <taxon>Bacteria</taxon>
        <taxon>Bacillati</taxon>
        <taxon>Bacillota</taxon>
        <taxon>Bacilli</taxon>
        <taxon>Bacillales</taxon>
        <taxon>Staphylococcaceae</taxon>
        <taxon>Staphylococcus</taxon>
    </lineage>
</organism>
<reference evidence="6" key="4">
    <citation type="submission" date="2021-09" db="EMBL/GenBank/DDBJ databases">
        <authorList>
            <person name="Gilroy R."/>
        </authorList>
    </citation>
    <scope>NUCLEOTIDE SEQUENCE</scope>
    <source>
        <strain evidence="6">CHK149-3286</strain>
    </source>
</reference>
<evidence type="ECO:0000313" key="6">
    <source>
        <dbReference type="EMBL" id="HJF67807.1"/>
    </source>
</evidence>
<evidence type="ECO:0000313" key="9">
    <source>
        <dbReference type="Proteomes" id="UP000321040"/>
    </source>
</evidence>
<accession>A0A151A3K2</accession>
<dbReference type="Gene3D" id="1.10.10.10">
    <property type="entry name" value="Winged helix-like DNA-binding domain superfamily/Winged helix DNA-binding domain"/>
    <property type="match status" value="1"/>
</dbReference>
<feature type="domain" description="HTH hxlR-type" evidence="4">
    <location>
        <begin position="8"/>
        <end position="106"/>
    </location>
</feature>
<dbReference type="EMBL" id="LUGM01000002">
    <property type="protein sequence ID" value="KYH14008.1"/>
    <property type="molecule type" value="Genomic_DNA"/>
</dbReference>
<evidence type="ECO:0000313" key="8">
    <source>
        <dbReference type="Proteomes" id="UP000075418"/>
    </source>
</evidence>
<keyword evidence="2" id="KW-0238">DNA-binding</keyword>
<dbReference type="RefSeq" id="WP_061854232.1">
    <property type="nucleotide sequence ID" value="NZ_BKAQ01000008.1"/>
</dbReference>
<dbReference type="Proteomes" id="UP000321040">
    <property type="component" value="Unassembled WGS sequence"/>
</dbReference>
<dbReference type="InterPro" id="IPR036390">
    <property type="entry name" value="WH_DNA-bd_sf"/>
</dbReference>
<evidence type="ECO:0000256" key="2">
    <source>
        <dbReference type="ARBA" id="ARBA00023125"/>
    </source>
</evidence>
<dbReference type="PANTHER" id="PTHR33204">
    <property type="entry name" value="TRANSCRIPTIONAL REGULATOR, MARR FAMILY"/>
    <property type="match status" value="1"/>
</dbReference>
<sequence length="112" mass="13185">MKDRLFNCPVEAIISLIGGKYKPIILWYLLDDTLRFNELQKRLPQATPKMLSQQLKELQQDGFIEKVIYPEVPPKTEYYITDYGKTLETILNEMCNWGETYMGDYIVKNSNQ</sequence>